<feature type="signal peptide" evidence="5">
    <location>
        <begin position="1"/>
        <end position="26"/>
    </location>
</feature>
<evidence type="ECO:0000256" key="5">
    <source>
        <dbReference type="SAM" id="SignalP"/>
    </source>
</evidence>
<dbReference type="SMART" id="SM00640">
    <property type="entry name" value="Glyco_32"/>
    <property type="match status" value="1"/>
</dbReference>
<dbReference type="PANTHER" id="PTHR42800:SF1">
    <property type="entry name" value="EXOINULINASE INUD (AFU_ORTHOLOGUE AFUA_5G00480)"/>
    <property type="match status" value="1"/>
</dbReference>
<dbReference type="Proteomes" id="UP001476282">
    <property type="component" value="Unassembled WGS sequence"/>
</dbReference>
<comment type="caution">
    <text evidence="8">The sequence shown here is derived from an EMBL/GenBank/DDBJ whole genome shotgun (WGS) entry which is preliminary data.</text>
</comment>
<protein>
    <recommendedName>
        <fullName evidence="10">Glycoside hydrolase family 32 protein</fullName>
    </recommendedName>
</protein>
<evidence type="ECO:0000259" key="7">
    <source>
        <dbReference type="Pfam" id="PF08244"/>
    </source>
</evidence>
<evidence type="ECO:0000256" key="2">
    <source>
        <dbReference type="ARBA" id="ARBA00022801"/>
    </source>
</evidence>
<dbReference type="InterPro" id="IPR023296">
    <property type="entry name" value="Glyco_hydro_beta-prop_sf"/>
</dbReference>
<name>A0ABP9UL41_9BACT</name>
<keyword evidence="2 4" id="KW-0378">Hydrolase</keyword>
<dbReference type="Gene3D" id="2.115.10.20">
    <property type="entry name" value="Glycosyl hydrolase domain, family 43"/>
    <property type="match status" value="1"/>
</dbReference>
<dbReference type="CDD" id="cd18622">
    <property type="entry name" value="GH32_Inu-like"/>
    <property type="match status" value="1"/>
</dbReference>
<evidence type="ECO:0000256" key="1">
    <source>
        <dbReference type="ARBA" id="ARBA00009902"/>
    </source>
</evidence>
<dbReference type="InterPro" id="IPR013189">
    <property type="entry name" value="Glyco_hydro_32_C"/>
</dbReference>
<keyword evidence="3 4" id="KW-0326">Glycosidase</keyword>
<evidence type="ECO:0000313" key="9">
    <source>
        <dbReference type="Proteomes" id="UP001476282"/>
    </source>
</evidence>
<dbReference type="Gene3D" id="2.60.120.560">
    <property type="entry name" value="Exo-inulinase, domain 1"/>
    <property type="match status" value="1"/>
</dbReference>
<evidence type="ECO:0000259" key="6">
    <source>
        <dbReference type="Pfam" id="PF00251"/>
    </source>
</evidence>
<dbReference type="Pfam" id="PF00251">
    <property type="entry name" value="Glyco_hydro_32N"/>
    <property type="match status" value="1"/>
</dbReference>
<evidence type="ECO:0000313" key="8">
    <source>
        <dbReference type="EMBL" id="GAA5482321.1"/>
    </source>
</evidence>
<reference evidence="8 9" key="1">
    <citation type="submission" date="2024-02" db="EMBL/GenBank/DDBJ databases">
        <title>Haloferula sargassicola NBRC 104335.</title>
        <authorList>
            <person name="Ichikawa N."/>
            <person name="Katano-Makiyama Y."/>
            <person name="Hidaka K."/>
        </authorList>
    </citation>
    <scope>NUCLEOTIDE SEQUENCE [LARGE SCALE GENOMIC DNA]</scope>
    <source>
        <strain evidence="8 9">NBRC 104335</strain>
    </source>
</reference>
<evidence type="ECO:0008006" key="10">
    <source>
        <dbReference type="Google" id="ProtNLM"/>
    </source>
</evidence>
<proteinExistence type="inferred from homology"/>
<dbReference type="InterPro" id="IPR013148">
    <property type="entry name" value="Glyco_hydro_32_N"/>
</dbReference>
<dbReference type="Pfam" id="PF08244">
    <property type="entry name" value="Glyco_hydro_32C"/>
    <property type="match status" value="1"/>
</dbReference>
<evidence type="ECO:0000256" key="3">
    <source>
        <dbReference type="ARBA" id="ARBA00023295"/>
    </source>
</evidence>
<dbReference type="SUPFAM" id="SSF49899">
    <property type="entry name" value="Concanavalin A-like lectins/glucanases"/>
    <property type="match status" value="1"/>
</dbReference>
<sequence length="637" mass="72039">MHFMNPMTKPYQLASLLCFLVIPSHAGDLVISSFEAPGFGAWETTGEAFGTGPVDATRWSALEIQGASGRGLACSEGFEAGDGPGNDAPQGHLLSPEFTVERDFIAFRIGGGDFERHCCLNLWIDGRIVKSATGRNSDRLHAESWAVSEWKGRRARIEAVDEASGRWGHLLVDGLVQTDSPEALPVVSTPPYRESLRPLFHFTARQWTMDRLEPGMRQEGWINDLNGMIHYRGEYHLFAQRWNKCWLHAISTDLVHWRELEPAFWEKTLDAGRQSGHCVVDFDNSSGLGSAGGEPPMIAFWSHADNRRHGISYSLDRGRTWRDYSQNPILEFPERDPKVFWHEPTGRWVMLLYGAGQYHFFTSSNLLDWQNEGHPIADAFECPDFFELPVEDSDERKWVLIHADGRYSTGSFDGTRFTEETPRRLCDLGGEAFYATQTFENPDPNDPRRIQLAWMRRFDGPALFPEMPFNQQLSFPCELSLRSTDDGLRLFRRPVAEIEKLEEDVISLPGTRFRIHESRTLAGDGEAYRLRAGVSSWSQEAAVVFRLRGAEVRLTPHGVKIRDVLNTQPAVSAEISREVKSVEILLDRRSLEVFVNDGEVSCTRHLIPSESGISMKVEGGPASLETIRLARLRSMWD</sequence>
<dbReference type="PANTHER" id="PTHR42800">
    <property type="entry name" value="EXOINULINASE INUD (AFU_ORTHOLOGUE AFUA_5G00480)"/>
    <property type="match status" value="1"/>
</dbReference>
<evidence type="ECO:0000256" key="4">
    <source>
        <dbReference type="RuleBase" id="RU362110"/>
    </source>
</evidence>
<dbReference type="InterPro" id="IPR013320">
    <property type="entry name" value="ConA-like_dom_sf"/>
</dbReference>
<dbReference type="SUPFAM" id="SSF75005">
    <property type="entry name" value="Arabinanase/levansucrase/invertase"/>
    <property type="match status" value="1"/>
</dbReference>
<gene>
    <name evidence="8" type="ORF">Hsar01_01539</name>
</gene>
<accession>A0ABP9UL41</accession>
<keyword evidence="5" id="KW-0732">Signal</keyword>
<organism evidence="8 9">
    <name type="scientific">Haloferula sargassicola</name>
    <dbReference type="NCBI Taxonomy" id="490096"/>
    <lineage>
        <taxon>Bacteria</taxon>
        <taxon>Pseudomonadati</taxon>
        <taxon>Verrucomicrobiota</taxon>
        <taxon>Verrucomicrobiia</taxon>
        <taxon>Verrucomicrobiales</taxon>
        <taxon>Verrucomicrobiaceae</taxon>
        <taxon>Haloferula</taxon>
    </lineage>
</organism>
<feature type="chain" id="PRO_5045589918" description="Glycoside hydrolase family 32 protein" evidence="5">
    <location>
        <begin position="27"/>
        <end position="637"/>
    </location>
</feature>
<feature type="domain" description="Glycosyl hydrolase family 32 C-terminal" evidence="7">
    <location>
        <begin position="580"/>
        <end position="628"/>
    </location>
</feature>
<comment type="similarity">
    <text evidence="1 4">Belongs to the glycosyl hydrolase 32 family.</text>
</comment>
<keyword evidence="9" id="KW-1185">Reference proteome</keyword>
<dbReference type="InterPro" id="IPR001362">
    <property type="entry name" value="Glyco_hydro_32"/>
</dbReference>
<feature type="domain" description="Glycosyl hydrolase family 32 N-terminal" evidence="6">
    <location>
        <begin position="218"/>
        <end position="486"/>
    </location>
</feature>
<dbReference type="EMBL" id="BAABRI010000007">
    <property type="protein sequence ID" value="GAA5482321.1"/>
    <property type="molecule type" value="Genomic_DNA"/>
</dbReference>